<reference evidence="2 3" key="1">
    <citation type="journal article" date="1998" name="Science">
        <title>Genome sequence of the nematode C. elegans: a platform for investigating biology.</title>
        <authorList>
            <consortium name="The C. elegans sequencing consortium"/>
            <person name="Sulson J.E."/>
            <person name="Waterston R."/>
        </authorList>
    </citation>
    <scope>NUCLEOTIDE SEQUENCE [LARGE SCALE GENOMIC DNA]</scope>
    <source>
        <strain evidence="2 3">Bristol N2</strain>
    </source>
</reference>
<protein>
    <submittedName>
        <fullName evidence="2">Serpentine Receptor, class U</fullName>
    </submittedName>
</protein>
<feature type="transmembrane region" description="Helical" evidence="1">
    <location>
        <begin position="67"/>
        <end position="91"/>
    </location>
</feature>
<sequence length="288" mass="33456">MTFLTSFFEKDYLWDSKYTTPSLQFYYFYIWLAIFVISCFDEIQISYLGHKTPQATIHALIEDFGSTSSLCYTACFIVLVCGVPVAMNLIVKFITRKQYTIKSFCVKRYLTAVGFVFLNILLPGKIIAVLYFSWAKEMIQLLIQSTICFLLYKTLRLLLETEFPIHYRLSKTTKITMPQKLFITFFLAVSGASFIGISFINLDQFTDEYVGLAFYYTTRYFCPAINIIAIPMIYVAFLAYNSEEFAFSGKEPTSGRFWYGVCRWNEKLGEWEHVETIPEKPESLVLDV</sequence>
<dbReference type="RefSeq" id="NP_872027.1">
    <property type="nucleotide sequence ID" value="NM_182227.6"/>
</dbReference>
<keyword evidence="1" id="KW-1133">Transmembrane helix</keyword>
<dbReference type="PaxDb" id="6239-C08F1.10"/>
<accession>Q8MXJ2</accession>
<feature type="transmembrane region" description="Helical" evidence="1">
    <location>
        <begin position="180"/>
        <end position="200"/>
    </location>
</feature>
<proteinExistence type="predicted"/>
<keyword evidence="2" id="KW-0675">Receptor</keyword>
<keyword evidence="3" id="KW-1185">Reference proteome</keyword>
<dbReference type="Proteomes" id="UP000001940">
    <property type="component" value="Chromosome II"/>
</dbReference>
<dbReference type="OMA" id="FHINTIE"/>
<dbReference type="AGR" id="WB:WBGene00015613"/>
<feature type="transmembrane region" description="Helical" evidence="1">
    <location>
        <begin position="220"/>
        <end position="240"/>
    </location>
</feature>
<dbReference type="FunCoup" id="Q8MXJ2">
    <property type="interactions" value="237"/>
</dbReference>
<dbReference type="PeptideAtlas" id="Q8MXJ2"/>
<evidence type="ECO:0000313" key="4">
    <source>
        <dbReference type="WormBase" id="C08F1.10"/>
    </source>
</evidence>
<dbReference type="CTD" id="173549"/>
<evidence type="ECO:0000256" key="1">
    <source>
        <dbReference type="SAM" id="Phobius"/>
    </source>
</evidence>
<dbReference type="PANTHER" id="PTHR31847:SF1">
    <property type="entry name" value="DUF1084 DOMAIN-CONTAINING PROTEIN-RELATED"/>
    <property type="match status" value="1"/>
</dbReference>
<dbReference type="EMBL" id="BX284602">
    <property type="protein sequence ID" value="CCD63716.1"/>
    <property type="molecule type" value="Genomic_DNA"/>
</dbReference>
<dbReference type="InParanoid" id="Q8MXJ2"/>
<dbReference type="Bgee" id="WBGene00015613">
    <property type="expression patterns" value="Expressed in pharyngeal muscle cell (C elegans) and 3 other cell types or tissues"/>
</dbReference>
<keyword evidence="1" id="KW-0472">Membrane</keyword>
<dbReference type="AlphaFoldDB" id="Q8MXJ2"/>
<organism evidence="2 3">
    <name type="scientific">Caenorhabditis elegans</name>
    <dbReference type="NCBI Taxonomy" id="6239"/>
    <lineage>
        <taxon>Eukaryota</taxon>
        <taxon>Metazoa</taxon>
        <taxon>Ecdysozoa</taxon>
        <taxon>Nematoda</taxon>
        <taxon>Chromadorea</taxon>
        <taxon>Rhabditida</taxon>
        <taxon>Rhabditina</taxon>
        <taxon>Rhabditomorpha</taxon>
        <taxon>Rhabditoidea</taxon>
        <taxon>Rhabditidae</taxon>
        <taxon>Peloderinae</taxon>
        <taxon>Caenorhabditis</taxon>
    </lineage>
</organism>
<keyword evidence="1" id="KW-0812">Transmembrane</keyword>
<feature type="transmembrane region" description="Helical" evidence="1">
    <location>
        <begin position="26"/>
        <end position="47"/>
    </location>
</feature>
<name>Q8MXJ2_CAEEL</name>
<feature type="transmembrane region" description="Helical" evidence="1">
    <location>
        <begin position="112"/>
        <end position="132"/>
    </location>
</feature>
<gene>
    <name evidence="2 4" type="ORF">C08F1.10</name>
    <name evidence="2" type="ORF">CELE_C08F1.10</name>
</gene>
<dbReference type="PhylomeDB" id="Q8MXJ2"/>
<dbReference type="WormBase" id="C08F1.10">
    <property type="protein sequence ID" value="CE31770"/>
    <property type="gene ID" value="WBGene00015613"/>
</dbReference>
<dbReference type="STRING" id="6239.C08F1.10.1"/>
<dbReference type="GeneID" id="173549"/>
<feature type="transmembrane region" description="Helical" evidence="1">
    <location>
        <begin position="138"/>
        <end position="159"/>
    </location>
</feature>
<evidence type="ECO:0000313" key="2">
    <source>
        <dbReference type="EMBL" id="CCD63716.1"/>
    </source>
</evidence>
<dbReference type="UCSC" id="C08F1.10">
    <property type="organism name" value="c. elegans"/>
</dbReference>
<dbReference type="HOGENOM" id="CLU_925114_0_0_1"/>
<evidence type="ECO:0000313" key="3">
    <source>
        <dbReference type="Proteomes" id="UP000001940"/>
    </source>
</evidence>
<dbReference type="eggNOG" id="ENOG502TJ76">
    <property type="taxonomic scope" value="Eukaryota"/>
</dbReference>
<dbReference type="PANTHER" id="PTHR31847">
    <property type="entry name" value="PROTEIN CBG10327"/>
    <property type="match status" value="1"/>
</dbReference>
<dbReference type="KEGG" id="cel:CELE_C08F1.10"/>